<feature type="compositionally biased region" description="Polar residues" evidence="1">
    <location>
        <begin position="67"/>
        <end position="76"/>
    </location>
</feature>
<evidence type="ECO:0000313" key="2">
    <source>
        <dbReference type="EMBL" id="KAL3537687.1"/>
    </source>
</evidence>
<accession>A0ABD3B3H5</accession>
<comment type="caution">
    <text evidence="2">The sequence shown here is derived from an EMBL/GenBank/DDBJ whole genome shotgun (WGS) entry which is preliminary data.</text>
</comment>
<dbReference type="Proteomes" id="UP001630127">
    <property type="component" value="Unassembled WGS sequence"/>
</dbReference>
<evidence type="ECO:0000313" key="3">
    <source>
        <dbReference type="Proteomes" id="UP001630127"/>
    </source>
</evidence>
<organism evidence="2 3">
    <name type="scientific">Cinchona calisaya</name>
    <dbReference type="NCBI Taxonomy" id="153742"/>
    <lineage>
        <taxon>Eukaryota</taxon>
        <taxon>Viridiplantae</taxon>
        <taxon>Streptophyta</taxon>
        <taxon>Embryophyta</taxon>
        <taxon>Tracheophyta</taxon>
        <taxon>Spermatophyta</taxon>
        <taxon>Magnoliopsida</taxon>
        <taxon>eudicotyledons</taxon>
        <taxon>Gunneridae</taxon>
        <taxon>Pentapetalae</taxon>
        <taxon>asterids</taxon>
        <taxon>lamiids</taxon>
        <taxon>Gentianales</taxon>
        <taxon>Rubiaceae</taxon>
        <taxon>Cinchonoideae</taxon>
        <taxon>Cinchoneae</taxon>
        <taxon>Cinchona</taxon>
    </lineage>
</organism>
<protein>
    <submittedName>
        <fullName evidence="2">Uncharacterized protein</fullName>
    </submittedName>
</protein>
<dbReference type="EMBL" id="JBJUIK010000001">
    <property type="protein sequence ID" value="KAL3537687.1"/>
    <property type="molecule type" value="Genomic_DNA"/>
</dbReference>
<feature type="compositionally biased region" description="Basic and acidic residues" evidence="1">
    <location>
        <begin position="32"/>
        <end position="41"/>
    </location>
</feature>
<gene>
    <name evidence="2" type="ORF">ACH5RR_001053</name>
</gene>
<dbReference type="AlphaFoldDB" id="A0ABD3B3H5"/>
<keyword evidence="3" id="KW-1185">Reference proteome</keyword>
<feature type="compositionally biased region" description="Basic and acidic residues" evidence="1">
    <location>
        <begin position="50"/>
        <end position="65"/>
    </location>
</feature>
<feature type="region of interest" description="Disordered" evidence="1">
    <location>
        <begin position="1"/>
        <end position="83"/>
    </location>
</feature>
<sequence length="191" mass="21735">MCTLTSMGDMANHSSHEHKSTKRSSSQNRSSMLHETRKGDTLDTSIKTLNDARETITKDSHKETEAIPTQNSNGNLTEREFDDHEQRVDFVDDTLEEMEVSVTEPIKFDVFNNVVHTSSNANLTKNFDDRGNDVANSQAMTQMENTIMTWRTAPIQTTLLKQPLRTFKPPTWPLPSTVFEFHSEEVISNCQ</sequence>
<evidence type="ECO:0000256" key="1">
    <source>
        <dbReference type="SAM" id="MobiDB-lite"/>
    </source>
</evidence>
<name>A0ABD3B3H5_9GENT</name>
<proteinExistence type="predicted"/>
<reference evidence="2 3" key="1">
    <citation type="submission" date="2024-11" db="EMBL/GenBank/DDBJ databases">
        <title>A near-complete genome assembly of Cinchona calisaya.</title>
        <authorList>
            <person name="Lian D.C."/>
            <person name="Zhao X.W."/>
            <person name="Wei L."/>
        </authorList>
    </citation>
    <scope>NUCLEOTIDE SEQUENCE [LARGE SCALE GENOMIC DNA]</scope>
    <source>
        <tissue evidence="2">Nenye</tissue>
    </source>
</reference>